<reference evidence="1 2" key="2">
    <citation type="submission" date="2018-11" db="EMBL/GenBank/DDBJ databases">
        <authorList>
            <consortium name="Pathogen Informatics"/>
        </authorList>
    </citation>
    <scope>NUCLEOTIDE SEQUENCE [LARGE SCALE GENOMIC DNA]</scope>
</reference>
<dbReference type="WBParaSite" id="BTMF_0001652601-mRNA-1">
    <property type="protein sequence ID" value="BTMF_0001652601-mRNA-1"/>
    <property type="gene ID" value="BTMF_0001652601"/>
</dbReference>
<protein>
    <submittedName>
        <fullName evidence="1 3">Uncharacterized protein</fullName>
    </submittedName>
</protein>
<reference evidence="3" key="1">
    <citation type="submission" date="2017-02" db="UniProtKB">
        <authorList>
            <consortium name="WormBaseParasite"/>
        </authorList>
    </citation>
    <scope>IDENTIFICATION</scope>
</reference>
<evidence type="ECO:0000313" key="1">
    <source>
        <dbReference type="EMBL" id="VDO49800.1"/>
    </source>
</evidence>
<proteinExistence type="predicted"/>
<dbReference type="EMBL" id="UZAG01021271">
    <property type="protein sequence ID" value="VDO49800.1"/>
    <property type="molecule type" value="Genomic_DNA"/>
</dbReference>
<gene>
    <name evidence="1" type="ORF">BTMF_LOCUS14508</name>
</gene>
<dbReference type="Proteomes" id="UP000280834">
    <property type="component" value="Unassembled WGS sequence"/>
</dbReference>
<evidence type="ECO:0000313" key="2">
    <source>
        <dbReference type="Proteomes" id="UP000280834"/>
    </source>
</evidence>
<organism evidence="3">
    <name type="scientific">Brugia timori</name>
    <dbReference type="NCBI Taxonomy" id="42155"/>
    <lineage>
        <taxon>Eukaryota</taxon>
        <taxon>Metazoa</taxon>
        <taxon>Ecdysozoa</taxon>
        <taxon>Nematoda</taxon>
        <taxon>Chromadorea</taxon>
        <taxon>Rhabditida</taxon>
        <taxon>Spirurina</taxon>
        <taxon>Spiruromorpha</taxon>
        <taxon>Filarioidea</taxon>
        <taxon>Onchocercidae</taxon>
        <taxon>Brugia</taxon>
    </lineage>
</organism>
<keyword evidence="2" id="KW-1185">Reference proteome</keyword>
<evidence type="ECO:0000313" key="3">
    <source>
        <dbReference type="WBParaSite" id="BTMF_0001652601-mRNA-1"/>
    </source>
</evidence>
<accession>A0A0R3R920</accession>
<sequence length="45" mass="5223">MKDIFLDTRRSEITMSDSSFISKPDYHYNITPNLSKAIKNINCLT</sequence>
<name>A0A0R3R920_9BILA</name>
<dbReference type="AlphaFoldDB" id="A0A0R3R920"/>